<proteinExistence type="predicted"/>
<protein>
    <submittedName>
        <fullName evidence="1">Uncharacterized protein</fullName>
    </submittedName>
</protein>
<dbReference type="EMBL" id="LN853759">
    <property type="protein sequence ID" value="CRY96632.1"/>
    <property type="molecule type" value="Genomic_DNA"/>
</dbReference>
<organism evidence="1">
    <name type="scientific">uncultured prokaryote</name>
    <dbReference type="NCBI Taxonomy" id="198431"/>
    <lineage>
        <taxon>unclassified sequences</taxon>
        <taxon>environmental samples</taxon>
    </lineage>
</organism>
<sequence length="80" mass="9110">MKDRKVLDIETQVWQEVAGFHVQRKTRYFEGTFGGGRIAYEVDRFGPLSADELKSLLEVLATTRLPGDQLHGEQLAMFPD</sequence>
<name>A0A0H5QLJ4_9ZZZZ</name>
<reference evidence="1" key="2">
    <citation type="submission" date="2015-07" db="EMBL/GenBank/DDBJ databases">
        <title>Plasmids, circular viruses and viroids from rat gut.</title>
        <authorList>
            <person name="Jorgensen T.J."/>
            <person name="Hansen M.A."/>
            <person name="Xu Z."/>
            <person name="Tabak M.A."/>
            <person name="Sorensen S.J."/>
            <person name="Hansen L.H."/>
        </authorList>
    </citation>
    <scope>NUCLEOTIDE SEQUENCE</scope>
    <source>
        <strain evidence="1">RGFK1183</strain>
    </source>
</reference>
<dbReference type="AlphaFoldDB" id="A0A0H5QLJ4"/>
<accession>A0A0H5QLJ4</accession>
<reference evidence="1" key="1">
    <citation type="submission" date="2015-06" db="EMBL/GenBank/DDBJ databases">
        <authorList>
            <person name="Joergensen T."/>
        </authorList>
    </citation>
    <scope>NUCLEOTIDE SEQUENCE</scope>
    <source>
        <strain evidence="1">RGFK1183</strain>
    </source>
</reference>
<evidence type="ECO:0000313" key="1">
    <source>
        <dbReference type="EMBL" id="CRY96632.1"/>
    </source>
</evidence>